<dbReference type="Gene3D" id="3.30.450.20">
    <property type="entry name" value="PAS domain"/>
    <property type="match status" value="1"/>
</dbReference>
<protein>
    <submittedName>
        <fullName evidence="2">Uncharacterized protein</fullName>
    </submittedName>
</protein>
<feature type="transmembrane region" description="Helical" evidence="1">
    <location>
        <begin position="258"/>
        <end position="276"/>
    </location>
</feature>
<organism evidence="2 3">
    <name type="scientific">Desulfotignum phosphitoxidans DSM 13687</name>
    <dbReference type="NCBI Taxonomy" id="1286635"/>
    <lineage>
        <taxon>Bacteria</taxon>
        <taxon>Pseudomonadati</taxon>
        <taxon>Thermodesulfobacteriota</taxon>
        <taxon>Desulfobacteria</taxon>
        <taxon>Desulfobacterales</taxon>
        <taxon>Desulfobacteraceae</taxon>
        <taxon>Desulfotignum</taxon>
    </lineage>
</organism>
<keyword evidence="3" id="KW-1185">Reference proteome</keyword>
<dbReference type="Proteomes" id="UP000014216">
    <property type="component" value="Unassembled WGS sequence"/>
</dbReference>
<reference evidence="2 3" key="1">
    <citation type="journal article" date="2013" name="Genome Announc.">
        <title>Draft Genome Sequence of Desulfotignum phosphitoxidans DSM 13687 Strain FiPS-3.</title>
        <authorList>
            <person name="Poehlein A."/>
            <person name="Daniel R."/>
            <person name="Simeonova D.D."/>
        </authorList>
    </citation>
    <scope>NUCLEOTIDE SEQUENCE [LARGE SCALE GENOMIC DNA]</scope>
    <source>
        <strain evidence="2 3">DSM 13687</strain>
    </source>
</reference>
<evidence type="ECO:0000313" key="2">
    <source>
        <dbReference type="EMBL" id="EMS77336.1"/>
    </source>
</evidence>
<comment type="caution">
    <text evidence="2">The sequence shown here is derived from an EMBL/GenBank/DDBJ whole genome shotgun (WGS) entry which is preliminary data.</text>
</comment>
<sequence length="390" mass="45173">MTNRQAAFFRDRMFMPIIVMTCAIAAGFLALSAASILRNRAQHLNEGMIKSRTQAQVLGESISGMLYTVDYALLAAASMIKNQNNPIEEGFSPETSAFIKEEFTFLPRVRDIVFTHADGNREWRVLESDLPVTLTSFEKFQFAWLESAVEPQFFENTQALILLSRRVENRQNQFIGVLTAIMDTSFFFNRYDDYLHIDAQGIALFDAQGRLLAGDRIHQDDTRMVSTYQLRNFPFHVAVMHDKKNLLNKWRQETTRDVALISATFITALITLMLALRQRKLRRKAEHRLMEHHQSLEETIRLRTNELQAANTGLKGKNRDLEAAMKEIKTLSGLLPICMHCKKIRDDQGYWKQMETYIHEHSDAQFSHSICRECAEKFYPDLDIYEDEED</sequence>
<dbReference type="CDD" id="cd18773">
    <property type="entry name" value="PDC1_HK_sensor"/>
    <property type="match status" value="1"/>
</dbReference>
<evidence type="ECO:0000313" key="3">
    <source>
        <dbReference type="Proteomes" id="UP000014216"/>
    </source>
</evidence>
<gene>
    <name evidence="2" type="ORF">Dpo_17c00400</name>
</gene>
<dbReference type="OrthoDB" id="5503776at2"/>
<keyword evidence="1" id="KW-0472">Membrane</keyword>
<evidence type="ECO:0000256" key="1">
    <source>
        <dbReference type="SAM" id="Phobius"/>
    </source>
</evidence>
<proteinExistence type="predicted"/>
<dbReference type="EMBL" id="APJX01000017">
    <property type="protein sequence ID" value="EMS77336.1"/>
    <property type="molecule type" value="Genomic_DNA"/>
</dbReference>
<dbReference type="RefSeq" id="WP_006968705.1">
    <property type="nucleotide sequence ID" value="NZ_APJX01000017.1"/>
</dbReference>
<keyword evidence="1" id="KW-1133">Transmembrane helix</keyword>
<accession>S0G0Y6</accession>
<dbReference type="AlphaFoldDB" id="S0G0Y6"/>
<keyword evidence="1" id="KW-0812">Transmembrane</keyword>
<name>S0G0Y6_9BACT</name>